<feature type="transmembrane region" description="Helical" evidence="1">
    <location>
        <begin position="174"/>
        <end position="198"/>
    </location>
</feature>
<accession>A0ABN2DDA1</accession>
<proteinExistence type="predicted"/>
<evidence type="ECO:0000313" key="2">
    <source>
        <dbReference type="EMBL" id="GAA1573906.1"/>
    </source>
</evidence>
<keyword evidence="1" id="KW-0472">Membrane</keyword>
<feature type="transmembrane region" description="Helical" evidence="1">
    <location>
        <begin position="251"/>
        <end position="274"/>
    </location>
</feature>
<evidence type="ECO:0000313" key="3">
    <source>
        <dbReference type="Proteomes" id="UP001500393"/>
    </source>
</evidence>
<feature type="transmembrane region" description="Helical" evidence="1">
    <location>
        <begin position="50"/>
        <end position="71"/>
    </location>
</feature>
<feature type="transmembrane region" description="Helical" evidence="1">
    <location>
        <begin position="218"/>
        <end position="239"/>
    </location>
</feature>
<keyword evidence="1" id="KW-1133">Transmembrane helix</keyword>
<feature type="transmembrane region" description="Helical" evidence="1">
    <location>
        <begin position="286"/>
        <end position="310"/>
    </location>
</feature>
<feature type="transmembrane region" description="Helical" evidence="1">
    <location>
        <begin position="83"/>
        <end position="109"/>
    </location>
</feature>
<reference evidence="2 3" key="1">
    <citation type="journal article" date="2019" name="Int. J. Syst. Evol. Microbiol.">
        <title>The Global Catalogue of Microorganisms (GCM) 10K type strain sequencing project: providing services to taxonomists for standard genome sequencing and annotation.</title>
        <authorList>
            <consortium name="The Broad Institute Genomics Platform"/>
            <consortium name="The Broad Institute Genome Sequencing Center for Infectious Disease"/>
            <person name="Wu L."/>
            <person name="Ma J."/>
        </authorList>
    </citation>
    <scope>NUCLEOTIDE SEQUENCE [LARGE SCALE GENOMIC DNA]</scope>
    <source>
        <strain evidence="2 3">JCM 14969</strain>
    </source>
</reference>
<evidence type="ECO:0000256" key="1">
    <source>
        <dbReference type="SAM" id="Phobius"/>
    </source>
</evidence>
<protein>
    <submittedName>
        <fullName evidence="2">Uncharacterized protein</fullName>
    </submittedName>
</protein>
<keyword evidence="3" id="KW-1185">Reference proteome</keyword>
<dbReference type="EMBL" id="BAAAOS010000019">
    <property type="protein sequence ID" value="GAA1573906.1"/>
    <property type="molecule type" value="Genomic_DNA"/>
</dbReference>
<keyword evidence="1" id="KW-0812">Transmembrane</keyword>
<dbReference type="RefSeq" id="WP_344213953.1">
    <property type="nucleotide sequence ID" value="NZ_BAAAOS010000019.1"/>
</dbReference>
<name>A0ABN2DDA1_9ACTN</name>
<gene>
    <name evidence="2" type="ORF">GCM10009789_29260</name>
</gene>
<feature type="transmembrane region" description="Helical" evidence="1">
    <location>
        <begin position="12"/>
        <end position="30"/>
    </location>
</feature>
<comment type="caution">
    <text evidence="2">The sequence shown here is derived from an EMBL/GenBank/DDBJ whole genome shotgun (WGS) entry which is preliminary data.</text>
</comment>
<organism evidence="2 3">
    <name type="scientific">Kribbella sancticallisti</name>
    <dbReference type="NCBI Taxonomy" id="460087"/>
    <lineage>
        <taxon>Bacteria</taxon>
        <taxon>Bacillati</taxon>
        <taxon>Actinomycetota</taxon>
        <taxon>Actinomycetes</taxon>
        <taxon>Propionibacteriales</taxon>
        <taxon>Kribbellaceae</taxon>
        <taxon>Kribbella</taxon>
    </lineage>
</organism>
<dbReference type="Proteomes" id="UP001500393">
    <property type="component" value="Unassembled WGS sequence"/>
</dbReference>
<feature type="transmembrane region" description="Helical" evidence="1">
    <location>
        <begin position="129"/>
        <end position="153"/>
    </location>
</feature>
<sequence length="332" mass="34296">MNARFSRLPLLAGYATVAAMLPYLSIKVAWLAGSDLGLAEPGLMRTTPFVVGNLLTALMEVVGAALALVLVHRWGHRLPAWLVLFPMWVATGLLTPVMLAAPLGFVLEVLAGAGRSGSGEDPVSGLEGWVYAVVYSGFILQGIGLALAFAIHLRTRWSDVLRSPLRRAGATHEVQVMATVAVGALTALVVAVRLYWAFGGEAGLPNTSAADGRLAQQALDASSAVLALAGLLGLIVLVAGQPRTVRTWMPLAAVWIGSGSMLCSGAYQLVILLAPGTPFEASGGGGFGLVLVAQLLAGLLCAVTGTFHLAENNSSLCPRGKVFTGAHAGDRG</sequence>